<organism evidence="3 4">
    <name type="scientific">Argiope bruennichi</name>
    <name type="common">Wasp spider</name>
    <name type="synonym">Aranea bruennichi</name>
    <dbReference type="NCBI Taxonomy" id="94029"/>
    <lineage>
        <taxon>Eukaryota</taxon>
        <taxon>Metazoa</taxon>
        <taxon>Ecdysozoa</taxon>
        <taxon>Arthropoda</taxon>
        <taxon>Chelicerata</taxon>
        <taxon>Arachnida</taxon>
        <taxon>Araneae</taxon>
        <taxon>Araneomorphae</taxon>
        <taxon>Entelegynae</taxon>
        <taxon>Araneoidea</taxon>
        <taxon>Araneidae</taxon>
        <taxon>Argiope</taxon>
    </lineage>
</organism>
<sequence length="104" mass="11353">MGTCIKVCVLFLLLGVLTRSTGEEDDEVGIDELGGVSIKVFRGPSKTRGQETFAPFGYHVKMPAVGPHQKKTEGDSDEPDDDNDSSKQGGEEEDFDFPNDDEED</sequence>
<reference evidence="3" key="1">
    <citation type="journal article" date="2020" name="bioRxiv">
        <title>Chromosome-level reference genome of the European wasp spider Argiope bruennichi: a resource for studies on range expansion and evolutionary adaptation.</title>
        <authorList>
            <person name="Sheffer M.M."/>
            <person name="Hoppe A."/>
            <person name="Krehenwinkel H."/>
            <person name="Uhl G."/>
            <person name="Kuss A.W."/>
            <person name="Jensen L."/>
            <person name="Jensen C."/>
            <person name="Gillespie R.G."/>
            <person name="Hoff K.J."/>
            <person name="Prost S."/>
        </authorList>
    </citation>
    <scope>NUCLEOTIDE SEQUENCE</scope>
</reference>
<feature type="compositionally biased region" description="Acidic residues" evidence="1">
    <location>
        <begin position="91"/>
        <end position="104"/>
    </location>
</feature>
<feature type="signal peptide" evidence="2">
    <location>
        <begin position="1"/>
        <end position="22"/>
    </location>
</feature>
<name>A0A8T0ER81_ARGBR</name>
<accession>A0A8T0ER81</accession>
<evidence type="ECO:0000256" key="1">
    <source>
        <dbReference type="SAM" id="MobiDB-lite"/>
    </source>
</evidence>
<evidence type="ECO:0000313" key="3">
    <source>
        <dbReference type="EMBL" id="KAF8774699.1"/>
    </source>
</evidence>
<dbReference type="OrthoDB" id="6432123at2759"/>
<gene>
    <name evidence="3" type="ORF">HNY73_017223</name>
</gene>
<feature type="chain" id="PRO_5035847242" evidence="2">
    <location>
        <begin position="23"/>
        <end position="104"/>
    </location>
</feature>
<dbReference type="OMA" id="NGQFNDD"/>
<proteinExistence type="predicted"/>
<reference evidence="3" key="2">
    <citation type="submission" date="2020-06" db="EMBL/GenBank/DDBJ databases">
        <authorList>
            <person name="Sheffer M."/>
        </authorList>
    </citation>
    <scope>NUCLEOTIDE SEQUENCE</scope>
</reference>
<keyword evidence="4" id="KW-1185">Reference proteome</keyword>
<dbReference type="AlphaFoldDB" id="A0A8T0ER81"/>
<keyword evidence="2" id="KW-0732">Signal</keyword>
<evidence type="ECO:0000256" key="2">
    <source>
        <dbReference type="SAM" id="SignalP"/>
    </source>
</evidence>
<dbReference type="EMBL" id="JABXBU010002227">
    <property type="protein sequence ID" value="KAF8774699.1"/>
    <property type="molecule type" value="Genomic_DNA"/>
</dbReference>
<dbReference type="Proteomes" id="UP000807504">
    <property type="component" value="Unassembled WGS sequence"/>
</dbReference>
<feature type="region of interest" description="Disordered" evidence="1">
    <location>
        <begin position="54"/>
        <end position="104"/>
    </location>
</feature>
<comment type="caution">
    <text evidence="3">The sequence shown here is derived from an EMBL/GenBank/DDBJ whole genome shotgun (WGS) entry which is preliminary data.</text>
</comment>
<evidence type="ECO:0000313" key="4">
    <source>
        <dbReference type="Proteomes" id="UP000807504"/>
    </source>
</evidence>
<protein>
    <submittedName>
        <fullName evidence="3">Uncharacterized protein</fullName>
    </submittedName>
</protein>